<dbReference type="EMBL" id="CAEZVK010000065">
    <property type="protein sequence ID" value="CAB4631171.1"/>
    <property type="molecule type" value="Genomic_DNA"/>
</dbReference>
<sequence>MHDEATIDEFAGIVCWEPTVGGAWVGAVSVATQQHVAANLNLTINDSEVDIREDVAIEDHCATSFGHAVTRSAIVGKILG</sequence>
<organism evidence="1">
    <name type="scientific">freshwater metagenome</name>
    <dbReference type="NCBI Taxonomy" id="449393"/>
    <lineage>
        <taxon>unclassified sequences</taxon>
        <taxon>metagenomes</taxon>
        <taxon>ecological metagenomes</taxon>
    </lineage>
</organism>
<protein>
    <submittedName>
        <fullName evidence="1">Unannotated protein</fullName>
    </submittedName>
</protein>
<reference evidence="1" key="1">
    <citation type="submission" date="2020-05" db="EMBL/GenBank/DDBJ databases">
        <authorList>
            <person name="Chiriac C."/>
            <person name="Salcher M."/>
            <person name="Ghai R."/>
            <person name="Kavagutti S V."/>
        </authorList>
    </citation>
    <scope>NUCLEOTIDE SEQUENCE</scope>
</reference>
<proteinExistence type="predicted"/>
<dbReference type="AlphaFoldDB" id="A0A6J6J2R2"/>
<evidence type="ECO:0000313" key="1">
    <source>
        <dbReference type="EMBL" id="CAB4631171.1"/>
    </source>
</evidence>
<gene>
    <name evidence="1" type="ORF">UFOPK2000_00727</name>
</gene>
<accession>A0A6J6J2R2</accession>
<name>A0A6J6J2R2_9ZZZZ</name>